<dbReference type="Pfam" id="PF13424">
    <property type="entry name" value="TPR_12"/>
    <property type="match status" value="2"/>
</dbReference>
<keyword evidence="2 3" id="KW-0802">TPR repeat</keyword>
<dbReference type="InterPro" id="IPR036388">
    <property type="entry name" value="WH-like_DNA-bd_sf"/>
</dbReference>
<evidence type="ECO:0000256" key="2">
    <source>
        <dbReference type="ARBA" id="ARBA00022803"/>
    </source>
</evidence>
<feature type="repeat" description="TPR" evidence="3">
    <location>
        <begin position="132"/>
        <end position="165"/>
    </location>
</feature>
<name>A0A8J6QH21_9FLAO</name>
<dbReference type="InterPro" id="IPR016032">
    <property type="entry name" value="Sig_transdc_resp-reg_C-effctor"/>
</dbReference>
<feature type="domain" description="HTH luxR-type" evidence="5">
    <location>
        <begin position="492"/>
        <end position="549"/>
    </location>
</feature>
<dbReference type="Proteomes" id="UP000602057">
    <property type="component" value="Unassembled WGS sequence"/>
</dbReference>
<gene>
    <name evidence="6" type="ORF">ICJ84_13175</name>
</gene>
<evidence type="ECO:0000256" key="1">
    <source>
        <dbReference type="ARBA" id="ARBA00022737"/>
    </source>
</evidence>
<organism evidence="6 7">
    <name type="scientific">Aestuariibaculum suncheonense</name>
    <dbReference type="NCBI Taxonomy" id="1028745"/>
    <lineage>
        <taxon>Bacteria</taxon>
        <taxon>Pseudomonadati</taxon>
        <taxon>Bacteroidota</taxon>
        <taxon>Flavobacteriia</taxon>
        <taxon>Flavobacteriales</taxon>
        <taxon>Flavobacteriaceae</taxon>
    </lineage>
</organism>
<keyword evidence="4" id="KW-0472">Membrane</keyword>
<dbReference type="RefSeq" id="WP_188216880.1">
    <property type="nucleotide sequence ID" value="NZ_BAABGH010000002.1"/>
</dbReference>
<evidence type="ECO:0000256" key="4">
    <source>
        <dbReference type="SAM" id="Phobius"/>
    </source>
</evidence>
<keyword evidence="4" id="KW-1133">Transmembrane helix</keyword>
<keyword evidence="7" id="KW-1185">Reference proteome</keyword>
<dbReference type="InterPro" id="IPR000792">
    <property type="entry name" value="Tscrpt_reg_LuxR_C"/>
</dbReference>
<reference evidence="6" key="2">
    <citation type="submission" date="2020-09" db="EMBL/GenBank/DDBJ databases">
        <authorList>
            <person name="Wu Z."/>
        </authorList>
    </citation>
    <scope>NUCLEOTIDE SEQUENCE</scope>
    <source>
        <strain evidence="6">SC17</strain>
    </source>
</reference>
<feature type="repeat" description="TPR" evidence="3">
    <location>
        <begin position="173"/>
        <end position="206"/>
    </location>
</feature>
<reference evidence="6" key="1">
    <citation type="journal article" date="2013" name="Int. J. Syst. Evol. Microbiol.">
        <title>Aestuariibaculum suncheonense gen. nov., sp. nov., a marine bacterium of the family Flavobacteriaceae isolated from a tidal flat and emended descriptions of the genera Gaetbulibacter and Tamlana.</title>
        <authorList>
            <person name="Jeong S.H."/>
            <person name="Park M.S."/>
            <person name="Jin H.M."/>
            <person name="Lee K."/>
            <person name="Park W."/>
            <person name="Jeon C.O."/>
        </authorList>
    </citation>
    <scope>NUCLEOTIDE SEQUENCE</scope>
    <source>
        <strain evidence="6">SC17</strain>
    </source>
</reference>
<dbReference type="PANTHER" id="PTHR45641:SF19">
    <property type="entry name" value="NEPHROCYSTIN-3"/>
    <property type="match status" value="1"/>
</dbReference>
<dbReference type="PANTHER" id="PTHR45641">
    <property type="entry name" value="TETRATRICOPEPTIDE REPEAT PROTEIN (AFU_ORTHOLOGUE AFUA_6G03870)"/>
    <property type="match status" value="1"/>
</dbReference>
<dbReference type="SUPFAM" id="SSF48452">
    <property type="entry name" value="TPR-like"/>
    <property type="match status" value="2"/>
</dbReference>
<dbReference type="SMART" id="SM00028">
    <property type="entry name" value="TPR"/>
    <property type="match status" value="5"/>
</dbReference>
<evidence type="ECO:0000259" key="5">
    <source>
        <dbReference type="SMART" id="SM00421"/>
    </source>
</evidence>
<proteinExistence type="predicted"/>
<evidence type="ECO:0000313" key="6">
    <source>
        <dbReference type="EMBL" id="MBD0836388.1"/>
    </source>
</evidence>
<dbReference type="InterPro" id="IPR011990">
    <property type="entry name" value="TPR-like_helical_dom_sf"/>
</dbReference>
<sequence length="556" mass="64407">MFKLSIINSKVLLVLLFYSYQFQGQTGNLTFSESISTIMETASDSVRINSQIKLVKYLLNRNIDSAKVLANDVLKKLEEDNYSSLSFRCNKAEIINYLGIIDAKQGKMEKALSKYLRALNISRDVKDSTLTGLTLHNLGMFYRRQNQYQKAKQYFNEAIAIKESINDEPDNIAMSYNMLGVTYFYEKQYDSALVNYIKAKNLYTTELGRTKVNGNMALLFSSLKEFKKAINVFQENIRIFERLGVQNELSTAYLNLAASYNGIGDFKSAISRLDSAISISKKRGYKELLQKQYLCRSLAQKSLNNFEQALNDYTTYKLYNDSLNDINQAKRITTLEITNKFEREKLQSELELQAERVEKRWYFSLLIVTLALGTCIFVLIRKNTKIQLAITARKLQNEELQRKTTEQILEFKEAELKNEFLKSQIRQEYQVVLVNELKNILNIEQQQCRDKAIKSLIASLHSKKIDNQTDNSLNAYLDKVSPDFRIKLNNHFLILNEKEKNLLCLMKLGLSTNEIKDLQNISLASVKSTRYRIRKKLQINSEDDIVAWIDDFNTDK</sequence>
<dbReference type="PROSITE" id="PS50005">
    <property type="entry name" value="TPR"/>
    <property type="match status" value="4"/>
</dbReference>
<comment type="caution">
    <text evidence="6">The sequence shown here is derived from an EMBL/GenBank/DDBJ whole genome shotgun (WGS) entry which is preliminary data.</text>
</comment>
<dbReference type="GO" id="GO:0006355">
    <property type="term" value="P:regulation of DNA-templated transcription"/>
    <property type="evidence" value="ECO:0007669"/>
    <property type="project" value="InterPro"/>
</dbReference>
<dbReference type="GO" id="GO:0003677">
    <property type="term" value="F:DNA binding"/>
    <property type="evidence" value="ECO:0007669"/>
    <property type="project" value="InterPro"/>
</dbReference>
<dbReference type="Gene3D" id="1.10.10.10">
    <property type="entry name" value="Winged helix-like DNA-binding domain superfamily/Winged helix DNA-binding domain"/>
    <property type="match status" value="1"/>
</dbReference>
<feature type="transmembrane region" description="Helical" evidence="4">
    <location>
        <begin position="361"/>
        <end position="380"/>
    </location>
</feature>
<protein>
    <submittedName>
        <fullName evidence="6">Transcriptional regulator</fullName>
    </submittedName>
</protein>
<keyword evidence="4" id="KW-0812">Transmembrane</keyword>
<dbReference type="Pfam" id="PF13374">
    <property type="entry name" value="TPR_10"/>
    <property type="match status" value="1"/>
</dbReference>
<accession>A0A8J6QH21</accession>
<evidence type="ECO:0000256" key="3">
    <source>
        <dbReference type="PROSITE-ProRule" id="PRU00339"/>
    </source>
</evidence>
<dbReference type="InterPro" id="IPR019734">
    <property type="entry name" value="TPR_rpt"/>
</dbReference>
<dbReference type="EMBL" id="JACVXC010000005">
    <property type="protein sequence ID" value="MBD0836388.1"/>
    <property type="molecule type" value="Genomic_DNA"/>
</dbReference>
<evidence type="ECO:0000313" key="7">
    <source>
        <dbReference type="Proteomes" id="UP000602057"/>
    </source>
</evidence>
<keyword evidence="1" id="KW-0677">Repeat</keyword>
<dbReference type="SUPFAM" id="SSF46894">
    <property type="entry name" value="C-terminal effector domain of the bipartite response regulators"/>
    <property type="match status" value="1"/>
</dbReference>
<dbReference type="SMART" id="SM00421">
    <property type="entry name" value="HTH_LUXR"/>
    <property type="match status" value="1"/>
</dbReference>
<dbReference type="Gene3D" id="1.25.40.10">
    <property type="entry name" value="Tetratricopeptide repeat domain"/>
    <property type="match status" value="2"/>
</dbReference>
<feature type="repeat" description="TPR" evidence="3">
    <location>
        <begin position="92"/>
        <end position="125"/>
    </location>
</feature>
<feature type="repeat" description="TPR" evidence="3">
    <location>
        <begin position="250"/>
        <end position="283"/>
    </location>
</feature>
<dbReference type="AlphaFoldDB" id="A0A8J6QH21"/>